<feature type="compositionally biased region" description="Basic residues" evidence="1">
    <location>
        <begin position="177"/>
        <end position="192"/>
    </location>
</feature>
<dbReference type="AlphaFoldDB" id="A0A8H4P1X2"/>
<feature type="region of interest" description="Disordered" evidence="1">
    <location>
        <begin position="158"/>
        <end position="192"/>
    </location>
</feature>
<name>A0A8H4P1X2_9HYPO</name>
<protein>
    <submittedName>
        <fullName evidence="2">Uncharacterized protein</fullName>
    </submittedName>
</protein>
<dbReference type="EMBL" id="JAADJG010000165">
    <property type="protein sequence ID" value="KAF4452986.1"/>
    <property type="molecule type" value="Genomic_DNA"/>
</dbReference>
<dbReference type="Proteomes" id="UP000605986">
    <property type="component" value="Unassembled WGS sequence"/>
</dbReference>
<reference evidence="2" key="1">
    <citation type="submission" date="2020-01" db="EMBL/GenBank/DDBJ databases">
        <title>Identification and distribution of gene clusters putatively required for synthesis of sphingolipid metabolism inhibitors in phylogenetically diverse species of the filamentous fungus Fusarium.</title>
        <authorList>
            <person name="Kim H.-S."/>
            <person name="Busman M."/>
            <person name="Brown D.W."/>
            <person name="Divon H."/>
            <person name="Uhlig S."/>
            <person name="Proctor R.H."/>
        </authorList>
    </citation>
    <scope>NUCLEOTIDE SEQUENCE</scope>
    <source>
        <strain evidence="2">NRRL 53441</strain>
    </source>
</reference>
<sequence>MSSPTRSTKEKTPEEQDENGVLVHATPHKEIEHVIIQEDPLPLDLSDKNQHHDEVDHETIVSAALQEHFILKLADSNRRYHEVGHANNRLQADNLKLCSKIGWMLGEIDWLRLQIFAALPEELREGRTVNDLGQIDEIAYQDEDELPVLPQDDRVTFREPPEDIEMNDETPNPEKPQKRRRTTRVRKNSKRG</sequence>
<feature type="region of interest" description="Disordered" evidence="1">
    <location>
        <begin position="1"/>
        <end position="21"/>
    </location>
</feature>
<evidence type="ECO:0000256" key="1">
    <source>
        <dbReference type="SAM" id="MobiDB-lite"/>
    </source>
</evidence>
<keyword evidence="3" id="KW-1185">Reference proteome</keyword>
<accession>A0A8H4P1X2</accession>
<gene>
    <name evidence="2" type="ORF">F53441_4217</name>
</gene>
<organism evidence="2 3">
    <name type="scientific">Fusarium austroafricanum</name>
    <dbReference type="NCBI Taxonomy" id="2364996"/>
    <lineage>
        <taxon>Eukaryota</taxon>
        <taxon>Fungi</taxon>
        <taxon>Dikarya</taxon>
        <taxon>Ascomycota</taxon>
        <taxon>Pezizomycotina</taxon>
        <taxon>Sordariomycetes</taxon>
        <taxon>Hypocreomycetidae</taxon>
        <taxon>Hypocreales</taxon>
        <taxon>Nectriaceae</taxon>
        <taxon>Fusarium</taxon>
        <taxon>Fusarium concolor species complex</taxon>
    </lineage>
</organism>
<evidence type="ECO:0000313" key="2">
    <source>
        <dbReference type="EMBL" id="KAF4452986.1"/>
    </source>
</evidence>
<evidence type="ECO:0000313" key="3">
    <source>
        <dbReference type="Proteomes" id="UP000605986"/>
    </source>
</evidence>
<proteinExistence type="predicted"/>
<comment type="caution">
    <text evidence="2">The sequence shown here is derived from an EMBL/GenBank/DDBJ whole genome shotgun (WGS) entry which is preliminary data.</text>
</comment>